<gene>
    <name evidence="1" type="ORF">CDL12_14872</name>
</gene>
<sequence length="95" mass="10337">MMTGSGCDLQGEDDFQEVKAVFQDSFLGHTSPISYSHFSASGDNIASASFDGIVSKGFGPTIQLHQHLEMQPSIYCGAEIMPLLWDCKSDRLVCC</sequence>
<evidence type="ECO:0000313" key="1">
    <source>
        <dbReference type="EMBL" id="PIN12515.1"/>
    </source>
</evidence>
<protein>
    <submittedName>
        <fullName evidence="1">Uncharacterized protein</fullName>
    </submittedName>
</protein>
<name>A0A2G9H4S2_9LAMI</name>
<dbReference type="OrthoDB" id="538223at2759"/>
<proteinExistence type="predicted"/>
<reference evidence="2" key="1">
    <citation type="journal article" date="2018" name="Gigascience">
        <title>Genome assembly of the Pink Ipe (Handroanthus impetiginosus, Bignoniaceae), a highly valued, ecologically keystone Neotropical timber forest tree.</title>
        <authorList>
            <person name="Silva-Junior O.B."/>
            <person name="Grattapaglia D."/>
            <person name="Novaes E."/>
            <person name="Collevatti R.G."/>
        </authorList>
    </citation>
    <scope>NUCLEOTIDE SEQUENCE [LARGE SCALE GENOMIC DNA]</scope>
    <source>
        <strain evidence="2">cv. UFG-1</strain>
    </source>
</reference>
<keyword evidence="2" id="KW-1185">Reference proteome</keyword>
<comment type="caution">
    <text evidence="1">The sequence shown here is derived from an EMBL/GenBank/DDBJ whole genome shotgun (WGS) entry which is preliminary data.</text>
</comment>
<dbReference type="EMBL" id="NKXS01002678">
    <property type="protein sequence ID" value="PIN12515.1"/>
    <property type="molecule type" value="Genomic_DNA"/>
</dbReference>
<dbReference type="PANTHER" id="PTHR47198:SF1">
    <property type="entry name" value="WD REPEAT-CONTAINING PROTEIN 91-LIKE ISOFORM X1"/>
    <property type="match status" value="1"/>
</dbReference>
<dbReference type="Proteomes" id="UP000231279">
    <property type="component" value="Unassembled WGS sequence"/>
</dbReference>
<accession>A0A2G9H4S2</accession>
<organism evidence="1 2">
    <name type="scientific">Handroanthus impetiginosus</name>
    <dbReference type="NCBI Taxonomy" id="429701"/>
    <lineage>
        <taxon>Eukaryota</taxon>
        <taxon>Viridiplantae</taxon>
        <taxon>Streptophyta</taxon>
        <taxon>Embryophyta</taxon>
        <taxon>Tracheophyta</taxon>
        <taxon>Spermatophyta</taxon>
        <taxon>Magnoliopsida</taxon>
        <taxon>eudicotyledons</taxon>
        <taxon>Gunneridae</taxon>
        <taxon>Pentapetalae</taxon>
        <taxon>asterids</taxon>
        <taxon>lamiids</taxon>
        <taxon>Lamiales</taxon>
        <taxon>Bignoniaceae</taxon>
        <taxon>Crescentiina</taxon>
        <taxon>Tabebuia alliance</taxon>
        <taxon>Handroanthus</taxon>
    </lineage>
</organism>
<dbReference type="PANTHER" id="PTHR47198">
    <property type="entry name" value="OS05G0299300 PROTEIN"/>
    <property type="match status" value="1"/>
</dbReference>
<dbReference type="STRING" id="429701.A0A2G9H4S2"/>
<dbReference type="AlphaFoldDB" id="A0A2G9H4S2"/>
<evidence type="ECO:0000313" key="2">
    <source>
        <dbReference type="Proteomes" id="UP000231279"/>
    </source>
</evidence>